<evidence type="ECO:0000256" key="1">
    <source>
        <dbReference type="SAM" id="SignalP"/>
    </source>
</evidence>
<evidence type="ECO:0008006" key="4">
    <source>
        <dbReference type="Google" id="ProtNLM"/>
    </source>
</evidence>
<keyword evidence="3" id="KW-1185">Reference proteome</keyword>
<accession>A0AAD6T8B3</accession>
<dbReference type="EMBL" id="JARJCM010000018">
    <property type="protein sequence ID" value="KAJ7041233.1"/>
    <property type="molecule type" value="Genomic_DNA"/>
</dbReference>
<feature type="chain" id="PRO_5042182459" description="Secreted protein" evidence="1">
    <location>
        <begin position="29"/>
        <end position="88"/>
    </location>
</feature>
<sequence>MAQFKSDIRIISFLLASLLQQALILTDAMNNKQQAMKLCGFQRTLRSSTGPKDSGTASSNNKHFVFRTGGSISRWQCFPRWYSLYTGR</sequence>
<organism evidence="2 3">
    <name type="scientific">Mycena alexandri</name>
    <dbReference type="NCBI Taxonomy" id="1745969"/>
    <lineage>
        <taxon>Eukaryota</taxon>
        <taxon>Fungi</taxon>
        <taxon>Dikarya</taxon>
        <taxon>Basidiomycota</taxon>
        <taxon>Agaricomycotina</taxon>
        <taxon>Agaricomycetes</taxon>
        <taxon>Agaricomycetidae</taxon>
        <taxon>Agaricales</taxon>
        <taxon>Marasmiineae</taxon>
        <taxon>Mycenaceae</taxon>
        <taxon>Mycena</taxon>
    </lineage>
</organism>
<reference evidence="2" key="1">
    <citation type="submission" date="2023-03" db="EMBL/GenBank/DDBJ databases">
        <title>Massive genome expansion in bonnet fungi (Mycena s.s.) driven by repeated elements and novel gene families across ecological guilds.</title>
        <authorList>
            <consortium name="Lawrence Berkeley National Laboratory"/>
            <person name="Harder C.B."/>
            <person name="Miyauchi S."/>
            <person name="Viragh M."/>
            <person name="Kuo A."/>
            <person name="Thoen E."/>
            <person name="Andreopoulos B."/>
            <person name="Lu D."/>
            <person name="Skrede I."/>
            <person name="Drula E."/>
            <person name="Henrissat B."/>
            <person name="Morin E."/>
            <person name="Kohler A."/>
            <person name="Barry K."/>
            <person name="LaButti K."/>
            <person name="Morin E."/>
            <person name="Salamov A."/>
            <person name="Lipzen A."/>
            <person name="Mereny Z."/>
            <person name="Hegedus B."/>
            <person name="Baldrian P."/>
            <person name="Stursova M."/>
            <person name="Weitz H."/>
            <person name="Taylor A."/>
            <person name="Grigoriev I.V."/>
            <person name="Nagy L.G."/>
            <person name="Martin F."/>
            <person name="Kauserud H."/>
        </authorList>
    </citation>
    <scope>NUCLEOTIDE SEQUENCE</scope>
    <source>
        <strain evidence="2">CBHHK200</strain>
    </source>
</reference>
<gene>
    <name evidence="2" type="ORF">C8F04DRAFT_1080710</name>
</gene>
<evidence type="ECO:0000313" key="2">
    <source>
        <dbReference type="EMBL" id="KAJ7041233.1"/>
    </source>
</evidence>
<dbReference type="Proteomes" id="UP001218188">
    <property type="component" value="Unassembled WGS sequence"/>
</dbReference>
<feature type="signal peptide" evidence="1">
    <location>
        <begin position="1"/>
        <end position="28"/>
    </location>
</feature>
<evidence type="ECO:0000313" key="3">
    <source>
        <dbReference type="Proteomes" id="UP001218188"/>
    </source>
</evidence>
<dbReference type="AlphaFoldDB" id="A0AAD6T8B3"/>
<proteinExistence type="predicted"/>
<name>A0AAD6T8B3_9AGAR</name>
<keyword evidence="1" id="KW-0732">Signal</keyword>
<comment type="caution">
    <text evidence="2">The sequence shown here is derived from an EMBL/GenBank/DDBJ whole genome shotgun (WGS) entry which is preliminary data.</text>
</comment>
<protein>
    <recommendedName>
        <fullName evidence="4">Secreted protein</fullName>
    </recommendedName>
</protein>